<dbReference type="RefSeq" id="XP_017995809.1">
    <property type="nucleotide sequence ID" value="XM_018140003.1"/>
</dbReference>
<evidence type="ECO:0000256" key="1">
    <source>
        <dbReference type="SAM" id="MobiDB-lite"/>
    </source>
</evidence>
<dbReference type="EMBL" id="LFJN01000036">
    <property type="protein sequence ID" value="KPI35846.1"/>
    <property type="molecule type" value="Genomic_DNA"/>
</dbReference>
<evidence type="ECO:0008006" key="4">
    <source>
        <dbReference type="Google" id="ProtNLM"/>
    </source>
</evidence>
<comment type="caution">
    <text evidence="2">The sequence shown here is derived from an EMBL/GenBank/DDBJ whole genome shotgun (WGS) entry which is preliminary data.</text>
</comment>
<accession>A0A0N1H4V1</accession>
<evidence type="ECO:0000313" key="3">
    <source>
        <dbReference type="Proteomes" id="UP000038010"/>
    </source>
</evidence>
<feature type="region of interest" description="Disordered" evidence="1">
    <location>
        <begin position="1"/>
        <end position="50"/>
    </location>
</feature>
<dbReference type="Proteomes" id="UP000038010">
    <property type="component" value="Unassembled WGS sequence"/>
</dbReference>
<keyword evidence="3" id="KW-1185">Reference proteome</keyword>
<evidence type="ECO:0000313" key="2">
    <source>
        <dbReference type="EMBL" id="KPI35846.1"/>
    </source>
</evidence>
<name>A0A0N1H4V1_9EURO</name>
<feature type="compositionally biased region" description="Acidic residues" evidence="1">
    <location>
        <begin position="1"/>
        <end position="12"/>
    </location>
</feature>
<feature type="compositionally biased region" description="Basic and acidic residues" evidence="1">
    <location>
        <begin position="27"/>
        <end position="40"/>
    </location>
</feature>
<organism evidence="2 3">
    <name type="scientific">Cyphellophora attinorum</name>
    <dbReference type="NCBI Taxonomy" id="1664694"/>
    <lineage>
        <taxon>Eukaryota</taxon>
        <taxon>Fungi</taxon>
        <taxon>Dikarya</taxon>
        <taxon>Ascomycota</taxon>
        <taxon>Pezizomycotina</taxon>
        <taxon>Eurotiomycetes</taxon>
        <taxon>Chaetothyriomycetidae</taxon>
        <taxon>Chaetothyriales</taxon>
        <taxon>Cyphellophoraceae</taxon>
        <taxon>Cyphellophora</taxon>
    </lineage>
</organism>
<reference evidence="2 3" key="1">
    <citation type="submission" date="2015-06" db="EMBL/GenBank/DDBJ databases">
        <title>Draft genome of the ant-associated black yeast Phialophora attae CBS 131958.</title>
        <authorList>
            <person name="Moreno L.F."/>
            <person name="Stielow B.J."/>
            <person name="de Hoog S."/>
            <person name="Vicente V.A."/>
            <person name="Weiss V.A."/>
            <person name="de Vries M."/>
            <person name="Cruz L.M."/>
            <person name="Souza E.M."/>
        </authorList>
    </citation>
    <scope>NUCLEOTIDE SEQUENCE [LARGE SCALE GENOMIC DNA]</scope>
    <source>
        <strain evidence="2 3">CBS 131958</strain>
    </source>
</reference>
<proteinExistence type="predicted"/>
<sequence>MDAEAASEETEDDCRPIDGVTIDSYSQDDRSEATTEHSDYPTRTTDSFLPVPRPLRQTVFSSKDNETVESASSIATSDANIYERTLRDRADRAYTGRLLQEVLSTWREETEEQQQHAEKADLRYDEKLARECLATMREAFDPADAIERKKRLRMYLVWMNHRRAIWAMREWVVRHRENWVRKESEDLQNLQAASSALSKWRSAALDLQQRKSSFRQFFHACKFGRRWMEIVSERRMLRSMAELEQRYHLHKKEKERKAQQRTLATWHAKAASAVAMDVTAVQHDEDKTAKRAKELAHQALTTMYLTTVQSLAGEAQADQRYHAGLAMRVLDHSSDWRVQTRLTVEQEDRADQFVSLRDQQRAQHALRLMGRTATRTQQMEDQADAHQAKTAKTSAHQFLRRWRAQVAARSGQAVVLDAPATPAAKLSALRQSQFQSLR</sequence>
<dbReference type="GeneID" id="28731883"/>
<dbReference type="AlphaFoldDB" id="A0A0N1H4V1"/>
<dbReference type="VEuPathDB" id="FungiDB:AB675_11179"/>
<protein>
    <recommendedName>
        <fullName evidence="4">Sfi1 spindle body domain-containing protein</fullName>
    </recommendedName>
</protein>
<gene>
    <name evidence="2" type="ORF">AB675_11179</name>
</gene>
<dbReference type="OrthoDB" id="10482425at2759"/>
<dbReference type="STRING" id="1664694.A0A0N1H4V1"/>